<gene>
    <name evidence="1" type="ORF">VCHENC02_3381A</name>
</gene>
<comment type="caution">
    <text evidence="1">The sequence shown here is derived from an EMBL/GenBank/DDBJ whole genome shotgun (WGS) entry which is preliminary data.</text>
</comment>
<name>A0A454CX04_VIBHA</name>
<dbReference type="Proteomes" id="UP000008367">
    <property type="component" value="Unassembled WGS sequence"/>
</dbReference>
<proteinExistence type="predicted"/>
<reference evidence="1 2" key="1">
    <citation type="submission" date="2012-10" db="EMBL/GenBank/DDBJ databases">
        <title>Genome sequence of Vibrio Cholerae HENC-02.</title>
        <authorList>
            <person name="Eppinger M."/>
            <person name="Hasan N.A."/>
            <person name="Sengamalay N."/>
            <person name="Hine E."/>
            <person name="Su Q."/>
            <person name="Daugherty S.C."/>
            <person name="Young S."/>
            <person name="Sadzewicz L."/>
            <person name="Tallon L."/>
            <person name="Cebula T.A."/>
            <person name="Ravel J."/>
            <person name="Colwell R.R."/>
        </authorList>
    </citation>
    <scope>NUCLEOTIDE SEQUENCE [LARGE SCALE GENOMIC DNA]</scope>
    <source>
        <strain evidence="1 2">HENC-02</strain>
    </source>
</reference>
<sequence>MKINIRSQPAKLFSSSEWF</sequence>
<feature type="non-terminal residue" evidence="1">
    <location>
        <position position="19"/>
    </location>
</feature>
<protein>
    <submittedName>
        <fullName evidence="1">Uncharacterized protein</fullName>
    </submittedName>
</protein>
<dbReference type="AlphaFoldDB" id="A0A454CX04"/>
<accession>A0A454CX04</accession>
<evidence type="ECO:0000313" key="1">
    <source>
        <dbReference type="EMBL" id="EKM30920.1"/>
    </source>
</evidence>
<dbReference type="EMBL" id="AJSR01001436">
    <property type="protein sequence ID" value="EKM30920.1"/>
    <property type="molecule type" value="Genomic_DNA"/>
</dbReference>
<evidence type="ECO:0000313" key="2">
    <source>
        <dbReference type="Proteomes" id="UP000008367"/>
    </source>
</evidence>
<organism evidence="1 2">
    <name type="scientific">Vibrio harveyi</name>
    <name type="common">Beneckea harveyi</name>
    <dbReference type="NCBI Taxonomy" id="669"/>
    <lineage>
        <taxon>Bacteria</taxon>
        <taxon>Pseudomonadati</taxon>
        <taxon>Pseudomonadota</taxon>
        <taxon>Gammaproteobacteria</taxon>
        <taxon>Vibrionales</taxon>
        <taxon>Vibrionaceae</taxon>
        <taxon>Vibrio</taxon>
    </lineage>
</organism>